<evidence type="ECO:0000256" key="1">
    <source>
        <dbReference type="SAM" id="Coils"/>
    </source>
</evidence>
<feature type="region of interest" description="Disordered" evidence="2">
    <location>
        <begin position="62"/>
        <end position="82"/>
    </location>
</feature>
<keyword evidence="1" id="KW-0175">Coiled coil</keyword>
<name>A0A976N1W4_9VIRU</name>
<dbReference type="EMBL" id="OM869552">
    <property type="protein sequence ID" value="UPW41165.1"/>
    <property type="molecule type" value="Genomic_DNA"/>
</dbReference>
<proteinExistence type="predicted"/>
<evidence type="ECO:0000313" key="3">
    <source>
        <dbReference type="EMBL" id="UPW41165.1"/>
    </source>
</evidence>
<evidence type="ECO:0000256" key="2">
    <source>
        <dbReference type="SAM" id="MobiDB-lite"/>
    </source>
</evidence>
<feature type="coiled-coil region" evidence="1">
    <location>
        <begin position="134"/>
        <end position="166"/>
    </location>
</feature>
<feature type="region of interest" description="Disordered" evidence="2">
    <location>
        <begin position="15"/>
        <end position="46"/>
    </location>
</feature>
<accession>A0A976N1W4</accession>
<organism evidence="3">
    <name type="scientific">Sigmofec virus UA08Rod_5336</name>
    <dbReference type="NCBI Taxonomy" id="2929419"/>
    <lineage>
        <taxon>Viruses</taxon>
        <taxon>Monodnaviria</taxon>
        <taxon>Sangervirae</taxon>
        <taxon>Phixviricota</taxon>
        <taxon>Malgrandaviricetes</taxon>
        <taxon>Petitvirales</taxon>
        <taxon>Microviridae</taxon>
    </lineage>
</organism>
<sequence>MSFFSDITAGIGAATGLYNSHKDRKTQREENQKQRDWETEMSNTAYQRQVEDLKEAGLNPASALSMGATTPTGGNAPMPTSASASQSITTAMQFLNEYKKIQSEQDLNRSITAKNQEETKMIGINNQTNEALNLAKLEEMKQNVSSAKQKEKLEEAETRLKHQIEHDMTISDERRKNEEIEALKQKSPIGYGIFRAADWAKDFLSFLKPKKTSITKNYTGNYFSNSAKATEKFG</sequence>
<feature type="compositionally biased region" description="Basic and acidic residues" evidence="2">
    <location>
        <begin position="26"/>
        <end position="38"/>
    </location>
</feature>
<protein>
    <submittedName>
        <fullName evidence="3">DNA pilot protein</fullName>
    </submittedName>
</protein>
<reference evidence="3" key="1">
    <citation type="submission" date="2022-02" db="EMBL/GenBank/DDBJ databases">
        <title>Towards deciphering the DNA virus diversity associated with rodent species in the families Cricetidae and Heteromyidae.</title>
        <authorList>
            <person name="Lund M."/>
            <person name="Larsen B.B."/>
            <person name="Gryseels S."/>
            <person name="Kraberger S."/>
            <person name="Rowsey D.M."/>
            <person name="Steger L."/>
            <person name="Yule K.M."/>
            <person name="Upham N.S."/>
            <person name="Worobey M."/>
            <person name="Van Doorslaer K."/>
            <person name="Varsani A."/>
        </authorList>
    </citation>
    <scope>NUCLEOTIDE SEQUENCE</scope>
    <source>
        <strain evidence="3">UA08Rod_5336</strain>
    </source>
</reference>